<dbReference type="InterPro" id="IPR052068">
    <property type="entry name" value="GW182_domain"/>
</dbReference>
<dbReference type="InterPro" id="IPR012677">
    <property type="entry name" value="Nucleotide-bd_a/b_plait_sf"/>
</dbReference>
<name>A0ABM1T8B0_LIMPO</name>
<feature type="region of interest" description="Disordered" evidence="1">
    <location>
        <begin position="65"/>
        <end position="109"/>
    </location>
</feature>
<accession>A0ABM1T8B0</accession>
<feature type="signal peptide" evidence="2">
    <location>
        <begin position="1"/>
        <end position="18"/>
    </location>
</feature>
<feature type="compositionally biased region" description="Low complexity" evidence="1">
    <location>
        <begin position="71"/>
        <end position="95"/>
    </location>
</feature>
<keyword evidence="3" id="KW-1185">Reference proteome</keyword>
<gene>
    <name evidence="4" type="primary">LOC106468105</name>
</gene>
<dbReference type="RefSeq" id="XP_022252116.1">
    <property type="nucleotide sequence ID" value="XM_022396408.1"/>
</dbReference>
<sequence length="160" mass="17053">MQHGPLQLFHLLLNHGIALVRYSSREEASKAQSALNNCVLGNTTILADIPSESEVQQYLQLASSSGMGWTSNQSSGSASTSSSGFRSNGSSYPFSGSGGSGSSRMESGTWNPTSSRLWAFPGNSSSSLWSTPTNMSDRNQNSRSFYNSFLSSDLLGTESM</sequence>
<evidence type="ECO:0000256" key="1">
    <source>
        <dbReference type="SAM" id="MobiDB-lite"/>
    </source>
</evidence>
<dbReference type="PANTHER" id="PTHR13020:SF25">
    <property type="entry name" value="PROTEIN GAWKY"/>
    <property type="match status" value="1"/>
</dbReference>
<dbReference type="Proteomes" id="UP000694941">
    <property type="component" value="Unplaced"/>
</dbReference>
<dbReference type="GeneID" id="106468105"/>
<keyword evidence="2" id="KW-0732">Signal</keyword>
<evidence type="ECO:0000313" key="3">
    <source>
        <dbReference type="Proteomes" id="UP000694941"/>
    </source>
</evidence>
<feature type="chain" id="PRO_5046332320" evidence="2">
    <location>
        <begin position="19"/>
        <end position="160"/>
    </location>
</feature>
<dbReference type="PANTHER" id="PTHR13020">
    <property type="entry name" value="TRINUCLEOTIDE REPEAT-CONTAINING GENE 6"/>
    <property type="match status" value="1"/>
</dbReference>
<dbReference type="InterPro" id="IPR035979">
    <property type="entry name" value="RBD_domain_sf"/>
</dbReference>
<protein>
    <submittedName>
        <fullName evidence="4">Protein Gawky-like</fullName>
    </submittedName>
</protein>
<dbReference type="Gene3D" id="3.30.70.330">
    <property type="match status" value="1"/>
</dbReference>
<proteinExistence type="predicted"/>
<evidence type="ECO:0000256" key="2">
    <source>
        <dbReference type="SAM" id="SignalP"/>
    </source>
</evidence>
<evidence type="ECO:0000313" key="4">
    <source>
        <dbReference type="RefSeq" id="XP_022252116.1"/>
    </source>
</evidence>
<organism evidence="3 4">
    <name type="scientific">Limulus polyphemus</name>
    <name type="common">Atlantic horseshoe crab</name>
    <dbReference type="NCBI Taxonomy" id="6850"/>
    <lineage>
        <taxon>Eukaryota</taxon>
        <taxon>Metazoa</taxon>
        <taxon>Ecdysozoa</taxon>
        <taxon>Arthropoda</taxon>
        <taxon>Chelicerata</taxon>
        <taxon>Merostomata</taxon>
        <taxon>Xiphosura</taxon>
        <taxon>Limulidae</taxon>
        <taxon>Limulus</taxon>
    </lineage>
</organism>
<dbReference type="SUPFAM" id="SSF54928">
    <property type="entry name" value="RNA-binding domain, RBD"/>
    <property type="match status" value="1"/>
</dbReference>
<reference evidence="4" key="1">
    <citation type="submission" date="2025-08" db="UniProtKB">
        <authorList>
            <consortium name="RefSeq"/>
        </authorList>
    </citation>
    <scope>IDENTIFICATION</scope>
    <source>
        <tissue evidence="4">Muscle</tissue>
    </source>
</reference>